<dbReference type="Gene3D" id="1.25.10.10">
    <property type="entry name" value="Leucine-rich Repeat Variant"/>
    <property type="match status" value="1"/>
</dbReference>
<feature type="region of interest" description="Disordered" evidence="1">
    <location>
        <begin position="548"/>
        <end position="567"/>
    </location>
</feature>
<keyword evidence="4" id="KW-1185">Reference proteome</keyword>
<dbReference type="EMBL" id="AP028913">
    <property type="protein sequence ID" value="BES94541.1"/>
    <property type="molecule type" value="Genomic_DNA"/>
</dbReference>
<reference evidence="3 4" key="1">
    <citation type="submission" date="2023-09" db="EMBL/GenBank/DDBJ databases">
        <title>Nesidiocoris tenuis whole genome shotgun sequence.</title>
        <authorList>
            <person name="Shibata T."/>
            <person name="Shimoda M."/>
            <person name="Kobayashi T."/>
            <person name="Uehara T."/>
        </authorList>
    </citation>
    <scope>NUCLEOTIDE SEQUENCE [LARGE SCALE GENOMIC DNA]</scope>
    <source>
        <strain evidence="3 4">Japan</strain>
    </source>
</reference>
<evidence type="ECO:0000313" key="4">
    <source>
        <dbReference type="Proteomes" id="UP001307889"/>
    </source>
</evidence>
<dbReference type="InterPro" id="IPR046807">
    <property type="entry name" value="Tra1_central"/>
</dbReference>
<feature type="compositionally biased region" description="Low complexity" evidence="1">
    <location>
        <begin position="554"/>
        <end position="567"/>
    </location>
</feature>
<dbReference type="InterPro" id="IPR046805">
    <property type="entry name" value="Tra1_ring"/>
</dbReference>
<dbReference type="Proteomes" id="UP001307889">
    <property type="component" value="Chromosome 5"/>
</dbReference>
<protein>
    <submittedName>
        <fullName evidence="3">FAT domain</fullName>
    </submittedName>
</protein>
<dbReference type="PANTHER" id="PTHR11139:SF1">
    <property type="entry name" value="TRANSFORMATION_TRANSCRIPTION DOMAIN-ASSOCIATED PROTEIN"/>
    <property type="match status" value="1"/>
</dbReference>
<evidence type="ECO:0000259" key="2">
    <source>
        <dbReference type="Pfam" id="PF02259"/>
    </source>
</evidence>
<evidence type="ECO:0000256" key="1">
    <source>
        <dbReference type="SAM" id="MobiDB-lite"/>
    </source>
</evidence>
<sequence>MWKASPVTSSLFCEHDVMMQLKRRGTMPPPVGVPGTSTDPQIQVHPLGYPQVQTPTPLKAYEASVKILADPTSKDEAKLQAAQELNENFEIISGSPEYPNFLDVAIKVFLKLLRDGEPHFIAEYNIHQVRKLILEMIYRIPTDKFLKPYAELILSVTFKLLETENEENVHVCLRIIIELHKHFRPVYNPEIQNFLLFVKNIYQSLPDHVNNIFEPKVPIRVEKLSDLNIESLVNEIYTATPIQIGKRMPDGSISPKAIHQYNLLPRGVLSLKVLQELPTIVVLMYELYKDKVLQEVNDYIPIIIKTITLQPLKQHRMSPSFNKEVFVDFMSAQIKTLSFLAYIIRVYQEVFGKHSQQMLEGILNMLKLCPPKVTHLRKELLMAARHIWATDLRLMFVPYMETLFDEDVLLGQGWTTYESLRPLAYSTLADLVHHVRHQLPMSDLVKAVHIFSKNVHDDTLPTSIQTISCKLLLNLVDCIRLQTEKDPAQAQVGQDLLMRMLEVFVMKFKTIAKLHLPLLIAKSKQAEMKIVAPVPALAAAAAAGVQPKKEEGTDPAPAAPLAIPDPIQPKVEEKEPSKCRFGFPPLQPTNYNVSDCCSLVKTLVCGVKAITWRFKNLKLQLFKPKETEVFIRFVKWALQALDVYTLSMKPTTTLGMAMANQRPMAQQTVRTQEEKVALEHFSGVFSVMNPQTFREIFSTTIDFIVERMASNFALQIVGNSFVTHSETSPLFATVLVEYLLGRMEEMGNGNMERSNLYLKLFKLVFGSVSMFAAANEHMLRPHLHQIVNRSMELAMTAKEPYNYFLLLRNLFRSIGGGDHDLLYQQFLPLLPNLLQGLNSLQSGLHKQHMKDLFVELCLTVPVRLSSLLPYLPMLMDPLVSALNGSPTLISQGLRTLELCVDNLQPDFLYDHIQPVRADLMQALWRSLRSPNDQVALVAFRVLGKFGGGNRKMMIEPQKLDYQSDSALQPSLVILFPEYETIDLPMAKVIESALTVLKANNNDVQFYKEQSWCIVREYLLAAMKIEDNEQLIQELLTHKEFNRERPLFNENQIYQCSNKVARQTHINALIGMFFASLNKELSNDVQPVFEMIIRHITLVAIAQQAWFPSGSGNVSTQPCADMDPLIIVDAIAAVMAHEEKELYKPATSALALILETAERIYCSRDAACHLPLMEYVAEKMYSLCYDRAWYTKRGGCVAIQFLYENMSIEWVYQNLFVFVKAQMFVMMDLTGEVSNGAIDLAKANLEALIKMCAPLVRADDTILLMTQEKALSDVTLELTRQVTGPNDLIREQSMHLLRVFAQAQGTTVVKVMEPHKKVLGDMVPPKTHYLRHHAANAQIGIMEGNTFCTTLTPRLFAIDLAMKEHEVFFKEVQNLCEASDEALLKMPCYKNIGSLVPLRKAAMRALAACHYLPNCSDKIFTTFYQCLEKENEELQEAAFQCMKTFVAGAQIDMNAVHEIMRPLLSTLGNYRNINLSGARRLSYLVQLFPSSFNEILCEHLRQQLQELLENMMQTQEVMSKNGETEQIVATIISIFHQIPAAGPRFIEPLSQLVLQTERNLLVGASSPFRHPLLKFLLRYPQETVLLLLSDNNIKDELWSKYLEYLIKHEDGRPFREVLQSPQCVDRLRVMAMAPKINSGLTVEERLELQFQSIRIVSLLVKYDDQWLSSQTQLAQTYIQIWCNDQYQLRHRNIESVDYVHWKEPKLLVKILLNYFSLHPSQIDLLFQLLRAFCDRFLPNFQFLKDFLETIVAQSYTVEWKRMAFFRFVELFPTTAITQRLKAKILQFIIIPCFANCFEKGEGDRLIGGPPSPHIDSSDNIVSEFINKIIDPENPTACGDSVRILILQLSCLLVEQCVAHIHDSITTKPQGLKLRRLMTYAWPCLMSNNCVDPATRYHGHLLLSHVIAQLAIHSETYPRIVLQVFRSLLKAHAVEVRPVVRQALEILTPAMPARMEDGYRMLTHWTKKIIVEEGHSMQQLFHILQLVVRHYAVYYPVRHNLLRHMVTALQRLGFSASSSLEHKKLGCELAEIIIRWEHQRIKDENLPAQNPSAAENPGEAQKRPSTSTEGEPPRKKGPAANKPLEKNHADILVNTLMRLACSVNETGNTPAGMASPGEVLSRRCYNLVRMALRPDVWPDYVIDFRLQWMDKIFCSIELPSPNLGNICVGLELFTLALTFMKKEQVLAQCKILQKGINACISSNNTKVIRLSHLLLTKLMSYYPTEPSTANVSSKYPELECIYSSVGGVIFDGLSNYEKNTSANSTCLFGAIMMLKAACSSNPSYVDRLITPFIRVIQRMAREHTLANQETPAATSDLLILSLDLVKNRVGVMQTDTKKAFIGSILVGLIEKTNDSKVMRSICKMVDEWMRNSKPPGPGGGVYMGPSLREKSILLGKLMQYVEKKFPELNTQFLELVNYIYREEAFKTTELIPKLEPAFLAGLRCNQPQMRAKFFEIFDQSIRRRLHDRLMYIVSSQNWEPMGQHYWIKQCIELILVTADDKFLMMLSKDTPMLPSVTDAMNSAAMEKIEALANSSIKPDPDAKQSLRQGIVFDSESQLIKTVRKRKLIDFLNCVIQLCHMDSSLAEKLWLDLFPRLWTILTERQRTSLSGEILPFLVSGCHVSQKDMHPSSLSTIFEAVSHCNPPLQVKLPLMSYLGKSHNLWHMVALSLEKMVADQATSNVQNKARREQLECYDFEPVETLPQQAAVEYLAEMYSYLKEEDMWCSLWQKTARYKETSIALAYEQQGYFEKAQGAYELALGKGRQDYATSPAPASLLAEEMLWEKQWIRCSKELNQWDHLLEYSRIKGNNNPFLTLESAWRVPDWTVMKEAINQVENACPKELHWKFHLYRGYLTICIPEDQHLSIVERFVEMASIVCMKEWRRLPHIVSHIHLPLLQAAQQVSAKFRTSRIMPNH</sequence>
<dbReference type="InterPro" id="IPR003151">
    <property type="entry name" value="PIK-rel_kinase_FAT"/>
</dbReference>
<dbReference type="SUPFAM" id="SSF48371">
    <property type="entry name" value="ARM repeat"/>
    <property type="match status" value="3"/>
</dbReference>
<evidence type="ECO:0000313" key="3">
    <source>
        <dbReference type="EMBL" id="BES94541.1"/>
    </source>
</evidence>
<dbReference type="PANTHER" id="PTHR11139">
    <property type="entry name" value="ATAXIA TELANGIECTASIA MUTATED ATM -RELATED"/>
    <property type="match status" value="1"/>
</dbReference>
<feature type="domain" description="PIK-related kinase FAT" evidence="2">
    <location>
        <begin position="2812"/>
        <end position="2902"/>
    </location>
</feature>
<dbReference type="InterPro" id="IPR011989">
    <property type="entry name" value="ARM-like"/>
</dbReference>
<dbReference type="Pfam" id="PF02259">
    <property type="entry name" value="FAT"/>
    <property type="match status" value="1"/>
</dbReference>
<dbReference type="InterPro" id="IPR050517">
    <property type="entry name" value="DDR_Repair_Kinase"/>
</dbReference>
<gene>
    <name evidence="3" type="ORF">NTJ_07349</name>
</gene>
<organism evidence="3 4">
    <name type="scientific">Nesidiocoris tenuis</name>
    <dbReference type="NCBI Taxonomy" id="355587"/>
    <lineage>
        <taxon>Eukaryota</taxon>
        <taxon>Metazoa</taxon>
        <taxon>Ecdysozoa</taxon>
        <taxon>Arthropoda</taxon>
        <taxon>Hexapoda</taxon>
        <taxon>Insecta</taxon>
        <taxon>Pterygota</taxon>
        <taxon>Neoptera</taxon>
        <taxon>Paraneoptera</taxon>
        <taxon>Hemiptera</taxon>
        <taxon>Heteroptera</taxon>
        <taxon>Panheteroptera</taxon>
        <taxon>Cimicomorpha</taxon>
        <taxon>Miridae</taxon>
        <taxon>Dicyphina</taxon>
        <taxon>Nesidiocoris</taxon>
    </lineage>
</organism>
<dbReference type="Pfam" id="PF20175">
    <property type="entry name" value="Tra1_central"/>
    <property type="match status" value="1"/>
</dbReference>
<dbReference type="InterPro" id="IPR016024">
    <property type="entry name" value="ARM-type_fold"/>
</dbReference>
<feature type="region of interest" description="Disordered" evidence="1">
    <location>
        <begin position="2045"/>
        <end position="2082"/>
    </location>
</feature>
<accession>A0ABN7AQR1</accession>
<name>A0ABN7AQR1_9HEMI</name>
<proteinExistence type="predicted"/>
<dbReference type="Pfam" id="PF20206">
    <property type="entry name" value="Tra1_ring"/>
    <property type="match status" value="1"/>
</dbReference>